<dbReference type="KEGG" id="hir:HETIRDRAFT_477965"/>
<dbReference type="InParanoid" id="W4K025"/>
<organism evidence="1 2">
    <name type="scientific">Heterobasidion irregulare (strain TC 32-1)</name>
    <dbReference type="NCBI Taxonomy" id="747525"/>
    <lineage>
        <taxon>Eukaryota</taxon>
        <taxon>Fungi</taxon>
        <taxon>Dikarya</taxon>
        <taxon>Basidiomycota</taxon>
        <taxon>Agaricomycotina</taxon>
        <taxon>Agaricomycetes</taxon>
        <taxon>Russulales</taxon>
        <taxon>Bondarzewiaceae</taxon>
        <taxon>Heterobasidion</taxon>
        <taxon>Heterobasidion annosum species complex</taxon>
    </lineage>
</organism>
<dbReference type="Proteomes" id="UP000030671">
    <property type="component" value="Unassembled WGS sequence"/>
</dbReference>
<evidence type="ECO:0000313" key="2">
    <source>
        <dbReference type="Proteomes" id="UP000030671"/>
    </source>
</evidence>
<accession>W4K025</accession>
<proteinExistence type="predicted"/>
<protein>
    <submittedName>
        <fullName evidence="1">Uncharacterized protein</fullName>
    </submittedName>
</protein>
<evidence type="ECO:0000313" key="1">
    <source>
        <dbReference type="EMBL" id="ETW78690.1"/>
    </source>
</evidence>
<sequence length="55" mass="6035">MVLPSGGKMDTNNARYTYASASCISSHTPSNLVHSFQTWIVPCLRQPRHCLTGAQ</sequence>
<keyword evidence="2" id="KW-1185">Reference proteome</keyword>
<dbReference type="AlphaFoldDB" id="W4K025"/>
<gene>
    <name evidence="1" type="ORF">HETIRDRAFT_477965</name>
</gene>
<reference evidence="1 2" key="1">
    <citation type="journal article" date="2012" name="New Phytol.">
        <title>Insight into trade-off between wood decay and parasitism from the genome of a fungal forest pathogen.</title>
        <authorList>
            <person name="Olson A."/>
            <person name="Aerts A."/>
            <person name="Asiegbu F."/>
            <person name="Belbahri L."/>
            <person name="Bouzid O."/>
            <person name="Broberg A."/>
            <person name="Canback B."/>
            <person name="Coutinho P.M."/>
            <person name="Cullen D."/>
            <person name="Dalman K."/>
            <person name="Deflorio G."/>
            <person name="van Diepen L.T."/>
            <person name="Dunand C."/>
            <person name="Duplessis S."/>
            <person name="Durling M."/>
            <person name="Gonthier P."/>
            <person name="Grimwood J."/>
            <person name="Fossdal C.G."/>
            <person name="Hansson D."/>
            <person name="Henrissat B."/>
            <person name="Hietala A."/>
            <person name="Himmelstrand K."/>
            <person name="Hoffmeister D."/>
            <person name="Hogberg N."/>
            <person name="James T.Y."/>
            <person name="Karlsson M."/>
            <person name="Kohler A."/>
            <person name="Kues U."/>
            <person name="Lee Y.H."/>
            <person name="Lin Y.C."/>
            <person name="Lind M."/>
            <person name="Lindquist E."/>
            <person name="Lombard V."/>
            <person name="Lucas S."/>
            <person name="Lunden K."/>
            <person name="Morin E."/>
            <person name="Murat C."/>
            <person name="Park J."/>
            <person name="Raffaello T."/>
            <person name="Rouze P."/>
            <person name="Salamov A."/>
            <person name="Schmutz J."/>
            <person name="Solheim H."/>
            <person name="Stahlberg J."/>
            <person name="Velez H."/>
            <person name="de Vries R.P."/>
            <person name="Wiebenga A."/>
            <person name="Woodward S."/>
            <person name="Yakovlev I."/>
            <person name="Garbelotto M."/>
            <person name="Martin F."/>
            <person name="Grigoriev I.V."/>
            <person name="Stenlid J."/>
        </authorList>
    </citation>
    <scope>NUCLEOTIDE SEQUENCE [LARGE SCALE GENOMIC DNA]</scope>
    <source>
        <strain evidence="1 2">TC 32-1</strain>
    </source>
</reference>
<dbReference type="RefSeq" id="XP_009549006.1">
    <property type="nucleotide sequence ID" value="XM_009550711.1"/>
</dbReference>
<dbReference type="EMBL" id="KI925461">
    <property type="protein sequence ID" value="ETW78690.1"/>
    <property type="molecule type" value="Genomic_DNA"/>
</dbReference>
<dbReference type="HOGENOM" id="CLU_3032615_0_0_1"/>
<dbReference type="GeneID" id="20677792"/>
<name>W4K025_HETIT</name>